<evidence type="ECO:0000256" key="4">
    <source>
        <dbReference type="ARBA" id="ARBA00023136"/>
    </source>
</evidence>
<keyword evidence="2 7" id="KW-0812">Transmembrane</keyword>
<dbReference type="GO" id="GO:0016020">
    <property type="term" value="C:membrane"/>
    <property type="evidence" value="ECO:0007669"/>
    <property type="project" value="UniProtKB-SubCell"/>
</dbReference>
<sequence length="258" mass="28159">MSPCFGRISYAILLLQLIPTAKTKRRFLWAVMGTQFVVDVGTVIVSFAQCKPVSAYWGPDAKKHCWDPVVQQYTGFFQGSVCSLVDLILAVFPAHLFWKLQMKLQTKISLSILMGLGVFAMVFSIVKTIKLQAISEKGDPTYALADLGLWFTLEAYMVLLAASIPTLKPVVRKNASQSGRSNDHSASFTLRKAAHGVGISRRTEDDSWAILSGDASSWQGNDGQPMTTDMHLGDINTAGNTSGITKSTTVTVSHQQNP</sequence>
<comment type="subcellular location">
    <subcellularLocation>
        <location evidence="1">Membrane</location>
        <topology evidence="1">Multi-pass membrane protein</topology>
    </subcellularLocation>
</comment>
<protein>
    <recommendedName>
        <fullName evidence="8">Rhodopsin domain-containing protein</fullName>
    </recommendedName>
</protein>
<dbReference type="InterPro" id="IPR049326">
    <property type="entry name" value="Rhodopsin_dom_fungi"/>
</dbReference>
<organism evidence="9 10">
    <name type="scientific">Pseudopithomyces chartarum</name>
    <dbReference type="NCBI Taxonomy" id="1892770"/>
    <lineage>
        <taxon>Eukaryota</taxon>
        <taxon>Fungi</taxon>
        <taxon>Dikarya</taxon>
        <taxon>Ascomycota</taxon>
        <taxon>Pezizomycotina</taxon>
        <taxon>Dothideomycetes</taxon>
        <taxon>Pleosporomycetidae</taxon>
        <taxon>Pleosporales</taxon>
        <taxon>Massarineae</taxon>
        <taxon>Didymosphaeriaceae</taxon>
        <taxon>Pseudopithomyces</taxon>
    </lineage>
</organism>
<keyword evidence="3 7" id="KW-1133">Transmembrane helix</keyword>
<dbReference type="InterPro" id="IPR052337">
    <property type="entry name" value="SAT4-like"/>
</dbReference>
<comment type="similarity">
    <text evidence="5">Belongs to the SAT4 family.</text>
</comment>
<evidence type="ECO:0000256" key="5">
    <source>
        <dbReference type="ARBA" id="ARBA00038359"/>
    </source>
</evidence>
<feature type="transmembrane region" description="Helical" evidence="7">
    <location>
        <begin position="76"/>
        <end position="98"/>
    </location>
</feature>
<proteinExistence type="inferred from homology"/>
<feature type="transmembrane region" description="Helical" evidence="7">
    <location>
        <begin position="27"/>
        <end position="48"/>
    </location>
</feature>
<keyword evidence="10" id="KW-1185">Reference proteome</keyword>
<keyword evidence="4 7" id="KW-0472">Membrane</keyword>
<name>A0AAN6RHT2_9PLEO</name>
<accession>A0AAN6RHT2</accession>
<evidence type="ECO:0000313" key="9">
    <source>
        <dbReference type="EMBL" id="KAK3207682.1"/>
    </source>
</evidence>
<evidence type="ECO:0000313" key="10">
    <source>
        <dbReference type="Proteomes" id="UP001280581"/>
    </source>
</evidence>
<dbReference type="PANTHER" id="PTHR33048:SF146">
    <property type="entry name" value="INTEGRAL MEMBRANE PROTEIN"/>
    <property type="match status" value="1"/>
</dbReference>
<evidence type="ECO:0000256" key="2">
    <source>
        <dbReference type="ARBA" id="ARBA00022692"/>
    </source>
</evidence>
<reference evidence="9 10" key="1">
    <citation type="submission" date="2021-02" db="EMBL/GenBank/DDBJ databases">
        <title>Genome assembly of Pseudopithomyces chartarum.</title>
        <authorList>
            <person name="Jauregui R."/>
            <person name="Singh J."/>
            <person name="Voisey C."/>
        </authorList>
    </citation>
    <scope>NUCLEOTIDE SEQUENCE [LARGE SCALE GENOMIC DNA]</scope>
    <source>
        <strain evidence="9 10">AGR01</strain>
    </source>
</reference>
<dbReference type="EMBL" id="WVTA01000008">
    <property type="protein sequence ID" value="KAK3207682.1"/>
    <property type="molecule type" value="Genomic_DNA"/>
</dbReference>
<feature type="transmembrane region" description="Helical" evidence="7">
    <location>
        <begin position="110"/>
        <end position="129"/>
    </location>
</feature>
<comment type="caution">
    <text evidence="9">The sequence shown here is derived from an EMBL/GenBank/DDBJ whole genome shotgun (WGS) entry which is preliminary data.</text>
</comment>
<evidence type="ECO:0000256" key="3">
    <source>
        <dbReference type="ARBA" id="ARBA00022989"/>
    </source>
</evidence>
<dbReference type="Proteomes" id="UP001280581">
    <property type="component" value="Unassembled WGS sequence"/>
</dbReference>
<evidence type="ECO:0000256" key="7">
    <source>
        <dbReference type="SAM" id="Phobius"/>
    </source>
</evidence>
<evidence type="ECO:0000259" key="8">
    <source>
        <dbReference type="Pfam" id="PF20684"/>
    </source>
</evidence>
<dbReference type="AlphaFoldDB" id="A0AAN6RHT2"/>
<dbReference type="PANTHER" id="PTHR33048">
    <property type="entry name" value="PTH11-LIKE INTEGRAL MEMBRANE PROTEIN (AFU_ORTHOLOGUE AFUA_5G11245)"/>
    <property type="match status" value="1"/>
</dbReference>
<evidence type="ECO:0000256" key="6">
    <source>
        <dbReference type="SAM" id="MobiDB-lite"/>
    </source>
</evidence>
<evidence type="ECO:0000256" key="1">
    <source>
        <dbReference type="ARBA" id="ARBA00004141"/>
    </source>
</evidence>
<dbReference type="Pfam" id="PF20684">
    <property type="entry name" value="Fung_rhodopsin"/>
    <property type="match status" value="1"/>
</dbReference>
<gene>
    <name evidence="9" type="ORF">GRF29_96g28712</name>
</gene>
<feature type="domain" description="Rhodopsin" evidence="8">
    <location>
        <begin position="4"/>
        <end position="173"/>
    </location>
</feature>
<feature type="region of interest" description="Disordered" evidence="6">
    <location>
        <begin position="239"/>
        <end position="258"/>
    </location>
</feature>
<feature type="transmembrane region" description="Helical" evidence="7">
    <location>
        <begin position="149"/>
        <end position="171"/>
    </location>
</feature>